<comment type="caution">
    <text evidence="1">The sequence shown here is derived from an EMBL/GenBank/DDBJ whole genome shotgun (WGS) entry which is preliminary data.</text>
</comment>
<sequence length="69" mass="7735">MELAAHWTRLMGTGTKTAAVGFTGMIMREERNAGNGEEWLLGGVNSGWDDRFWLLLLAYYRAASAHLVY</sequence>
<keyword evidence="2" id="KW-1185">Reference proteome</keyword>
<dbReference type="AlphaFoldDB" id="A0A5B7KDL9"/>
<dbReference type="EMBL" id="VSRR010143135">
    <property type="protein sequence ID" value="MPD04854.1"/>
    <property type="molecule type" value="Genomic_DNA"/>
</dbReference>
<name>A0A5B7KDL9_PORTR</name>
<accession>A0A5B7KDL9</accession>
<dbReference type="Proteomes" id="UP000324222">
    <property type="component" value="Unassembled WGS sequence"/>
</dbReference>
<reference evidence="1 2" key="1">
    <citation type="submission" date="2019-05" db="EMBL/GenBank/DDBJ databases">
        <title>Another draft genome of Portunus trituberculatus and its Hox gene families provides insights of decapod evolution.</title>
        <authorList>
            <person name="Jeong J.-H."/>
            <person name="Song I."/>
            <person name="Kim S."/>
            <person name="Choi T."/>
            <person name="Kim D."/>
            <person name="Ryu S."/>
            <person name="Kim W."/>
        </authorList>
    </citation>
    <scope>NUCLEOTIDE SEQUENCE [LARGE SCALE GENOMIC DNA]</scope>
    <source>
        <tissue evidence="1">Muscle</tissue>
    </source>
</reference>
<proteinExistence type="predicted"/>
<evidence type="ECO:0000313" key="2">
    <source>
        <dbReference type="Proteomes" id="UP000324222"/>
    </source>
</evidence>
<protein>
    <submittedName>
        <fullName evidence="1">Uncharacterized protein</fullName>
    </submittedName>
</protein>
<gene>
    <name evidence="1" type="ORF">E2C01_100565</name>
</gene>
<evidence type="ECO:0000313" key="1">
    <source>
        <dbReference type="EMBL" id="MPD04854.1"/>
    </source>
</evidence>
<organism evidence="1 2">
    <name type="scientific">Portunus trituberculatus</name>
    <name type="common">Swimming crab</name>
    <name type="synonym">Neptunus trituberculatus</name>
    <dbReference type="NCBI Taxonomy" id="210409"/>
    <lineage>
        <taxon>Eukaryota</taxon>
        <taxon>Metazoa</taxon>
        <taxon>Ecdysozoa</taxon>
        <taxon>Arthropoda</taxon>
        <taxon>Crustacea</taxon>
        <taxon>Multicrustacea</taxon>
        <taxon>Malacostraca</taxon>
        <taxon>Eumalacostraca</taxon>
        <taxon>Eucarida</taxon>
        <taxon>Decapoda</taxon>
        <taxon>Pleocyemata</taxon>
        <taxon>Brachyura</taxon>
        <taxon>Eubrachyura</taxon>
        <taxon>Portunoidea</taxon>
        <taxon>Portunidae</taxon>
        <taxon>Portuninae</taxon>
        <taxon>Portunus</taxon>
    </lineage>
</organism>